<gene>
    <name evidence="2" type="ORF">SAMN02745823_02803</name>
</gene>
<feature type="domain" description="SseB protein C-terminal" evidence="1">
    <location>
        <begin position="143"/>
        <end position="238"/>
    </location>
</feature>
<dbReference type="InterPro" id="IPR027945">
    <property type="entry name" value="SseB_C"/>
</dbReference>
<evidence type="ECO:0000313" key="2">
    <source>
        <dbReference type="EMBL" id="SHI14942.1"/>
    </source>
</evidence>
<dbReference type="AlphaFoldDB" id="A0A1M5YSD0"/>
<dbReference type="Pfam" id="PF14581">
    <property type="entry name" value="SseB_C"/>
    <property type="match status" value="1"/>
</dbReference>
<reference evidence="2 3" key="1">
    <citation type="submission" date="2016-11" db="EMBL/GenBank/DDBJ databases">
        <authorList>
            <person name="Jaros S."/>
            <person name="Januszkiewicz K."/>
            <person name="Wedrychowicz H."/>
        </authorList>
    </citation>
    <scope>NUCLEOTIDE SEQUENCE [LARGE SCALE GENOMIC DNA]</scope>
    <source>
        <strain evidence="2 3">DSM 10068</strain>
    </source>
</reference>
<dbReference type="Proteomes" id="UP000183995">
    <property type="component" value="Unassembled WGS sequence"/>
</dbReference>
<accession>A0A1M5YSD0</accession>
<proteinExistence type="predicted"/>
<dbReference type="STRING" id="1123282.SAMN02745823_02803"/>
<organism evidence="2 3">
    <name type="scientific">Sporobacter termitidis DSM 10068</name>
    <dbReference type="NCBI Taxonomy" id="1123282"/>
    <lineage>
        <taxon>Bacteria</taxon>
        <taxon>Bacillati</taxon>
        <taxon>Bacillota</taxon>
        <taxon>Clostridia</taxon>
        <taxon>Eubacteriales</taxon>
        <taxon>Oscillospiraceae</taxon>
        <taxon>Sporobacter</taxon>
    </lineage>
</organism>
<evidence type="ECO:0000313" key="3">
    <source>
        <dbReference type="Proteomes" id="UP000183995"/>
    </source>
</evidence>
<name>A0A1M5YSD0_9FIRM</name>
<dbReference type="RefSeq" id="WP_073080183.1">
    <property type="nucleotide sequence ID" value="NZ_FQXV01000010.1"/>
</dbReference>
<keyword evidence="3" id="KW-1185">Reference proteome</keyword>
<protein>
    <submittedName>
        <fullName evidence="2">SseB protein N-terminal domain-containing protein</fullName>
    </submittedName>
</protein>
<dbReference type="EMBL" id="FQXV01000010">
    <property type="protein sequence ID" value="SHI14942.1"/>
    <property type="molecule type" value="Genomic_DNA"/>
</dbReference>
<evidence type="ECO:0000259" key="1">
    <source>
        <dbReference type="Pfam" id="PF14581"/>
    </source>
</evidence>
<sequence length="249" mass="28460">MEQKFTNPGDELFRRYEELQSNPNSAKFLCFCQTLLKSAMLVPRHAEGKGLSILSDQKGGNFIPAFTSREDYGKWIFPTGGEANISFSMLSNTVVDDARLGGIVINPFGRQIILRRENLQMIRRATTEMTVNRVDHTEKMIFEDTRDYPPKLPEALARALSRRPEVCEAYILSAREEYEEEPHLLFLIDFDGDRKLLFPYVADIIRPYMKKDVSFELLKATYTTLLAAREKAKPIYKRAAGASEQVPVP</sequence>
<dbReference type="OrthoDB" id="1639333at2"/>